<dbReference type="Proteomes" id="UP001232725">
    <property type="component" value="Unassembled WGS sequence"/>
</dbReference>
<gene>
    <name evidence="1" type="ORF">Q9R02_00570</name>
</gene>
<dbReference type="RefSeq" id="WP_305994695.1">
    <property type="nucleotide sequence ID" value="NZ_JAVALS010000001.1"/>
</dbReference>
<proteinExistence type="predicted"/>
<dbReference type="InterPro" id="IPR019587">
    <property type="entry name" value="Polyketide_cyclase/dehydratase"/>
</dbReference>
<evidence type="ECO:0000313" key="2">
    <source>
        <dbReference type="Proteomes" id="UP001232725"/>
    </source>
</evidence>
<dbReference type="EMBL" id="JAVALS010000001">
    <property type="protein sequence ID" value="MDP5225650.1"/>
    <property type="molecule type" value="Genomic_DNA"/>
</dbReference>
<protein>
    <submittedName>
        <fullName evidence="1">SRPBCC family protein</fullName>
    </submittedName>
</protein>
<reference evidence="1 2" key="1">
    <citation type="submission" date="2023-08" db="EMBL/GenBank/DDBJ databases">
        <title>Arthrobacter horti sp. nov., isolated from forest soil.</title>
        <authorList>
            <person name="Park M."/>
        </authorList>
    </citation>
    <scope>NUCLEOTIDE SEQUENCE [LARGE SCALE GENOMIC DNA]</scope>
    <source>
        <strain evidence="1 2">YJM1</strain>
    </source>
</reference>
<sequence length="146" mass="15949">MNVDVEVSAFIDRPVDDVAAYAGDPRNAPEWYANIATVSVHGEGPLRLGTTMDFVARFLGRRLSYRYEIVDFAPGRRLVMRTSDGPFPMQTAYLWEAEGDGTRMHLRNTGSPTGFGAVAAPAMRLAMKAATTKDLQRLKGILEAGA</sequence>
<dbReference type="CDD" id="cd08865">
    <property type="entry name" value="SRPBCC_10"/>
    <property type="match status" value="1"/>
</dbReference>
<accession>A0ABT9IKJ9</accession>
<dbReference type="Pfam" id="PF10604">
    <property type="entry name" value="Polyketide_cyc2"/>
    <property type="match status" value="1"/>
</dbReference>
<name>A0ABT9IKJ9_9MICC</name>
<evidence type="ECO:0000313" key="1">
    <source>
        <dbReference type="EMBL" id="MDP5225650.1"/>
    </source>
</evidence>
<dbReference type="InterPro" id="IPR023393">
    <property type="entry name" value="START-like_dom_sf"/>
</dbReference>
<keyword evidence="2" id="KW-1185">Reference proteome</keyword>
<comment type="caution">
    <text evidence="1">The sequence shown here is derived from an EMBL/GenBank/DDBJ whole genome shotgun (WGS) entry which is preliminary data.</text>
</comment>
<dbReference type="SUPFAM" id="SSF55961">
    <property type="entry name" value="Bet v1-like"/>
    <property type="match status" value="1"/>
</dbReference>
<dbReference type="Gene3D" id="3.30.530.20">
    <property type="match status" value="1"/>
</dbReference>
<organism evidence="1 2">
    <name type="scientific">Arthrobacter horti</name>
    <dbReference type="NCBI Taxonomy" id="3068273"/>
    <lineage>
        <taxon>Bacteria</taxon>
        <taxon>Bacillati</taxon>
        <taxon>Actinomycetota</taxon>
        <taxon>Actinomycetes</taxon>
        <taxon>Micrococcales</taxon>
        <taxon>Micrococcaceae</taxon>
        <taxon>Arthrobacter</taxon>
    </lineage>
</organism>